<proteinExistence type="predicted"/>
<name>A0A7J7ZXV5_MYOMY</name>
<dbReference type="EMBL" id="JABWUV010000002">
    <property type="protein sequence ID" value="KAF6379004.1"/>
    <property type="molecule type" value="Genomic_DNA"/>
</dbReference>
<gene>
    <name evidence="1" type="ORF">mMyoMyo1_009874</name>
</gene>
<accession>A0A7J7ZXV5</accession>
<sequence length="126" mass="13938">MSLLTAKSGIVPGQLIHLKFYVRSYPCSASPQGEAGVRMTKNFPEHQGEVQLLKTVPWYPGKYILRSEKPHLALPTLRSPTCLPRELPAEAPQISCLYGTRTLSPTLHITFHLGSKEALSARISKT</sequence>
<reference evidence="1 2" key="1">
    <citation type="journal article" date="2020" name="Nature">
        <title>Six reference-quality genomes reveal evolution of bat adaptations.</title>
        <authorList>
            <person name="Jebb D."/>
            <person name="Huang Z."/>
            <person name="Pippel M."/>
            <person name="Hughes G.M."/>
            <person name="Lavrichenko K."/>
            <person name="Devanna P."/>
            <person name="Winkler S."/>
            <person name="Jermiin L.S."/>
            <person name="Skirmuntt E.C."/>
            <person name="Katzourakis A."/>
            <person name="Burkitt-Gray L."/>
            <person name="Ray D.A."/>
            <person name="Sullivan K.A.M."/>
            <person name="Roscito J.G."/>
            <person name="Kirilenko B.M."/>
            <person name="Davalos L.M."/>
            <person name="Corthals A.P."/>
            <person name="Power M.L."/>
            <person name="Jones G."/>
            <person name="Ransome R.D."/>
            <person name="Dechmann D.K.N."/>
            <person name="Locatelli A.G."/>
            <person name="Puechmaille S.J."/>
            <person name="Fedrigo O."/>
            <person name="Jarvis E.D."/>
            <person name="Hiller M."/>
            <person name="Vernes S.C."/>
            <person name="Myers E.W."/>
            <person name="Teeling E.C."/>
        </authorList>
    </citation>
    <scope>NUCLEOTIDE SEQUENCE [LARGE SCALE GENOMIC DNA]</scope>
    <source>
        <strain evidence="1">MMyoMyo1</strain>
        <tissue evidence="1">Flight muscle</tissue>
    </source>
</reference>
<protein>
    <submittedName>
        <fullName evidence="1">Uncharacterized protein</fullName>
    </submittedName>
</protein>
<evidence type="ECO:0000313" key="2">
    <source>
        <dbReference type="Proteomes" id="UP000527355"/>
    </source>
</evidence>
<dbReference type="AlphaFoldDB" id="A0A7J7ZXV5"/>
<comment type="caution">
    <text evidence="1">The sequence shown here is derived from an EMBL/GenBank/DDBJ whole genome shotgun (WGS) entry which is preliminary data.</text>
</comment>
<evidence type="ECO:0000313" key="1">
    <source>
        <dbReference type="EMBL" id="KAF6379004.1"/>
    </source>
</evidence>
<dbReference type="Proteomes" id="UP000527355">
    <property type="component" value="Unassembled WGS sequence"/>
</dbReference>
<organism evidence="1 2">
    <name type="scientific">Myotis myotis</name>
    <name type="common">Greater mouse-eared bat</name>
    <name type="synonym">Vespertilio myotis</name>
    <dbReference type="NCBI Taxonomy" id="51298"/>
    <lineage>
        <taxon>Eukaryota</taxon>
        <taxon>Metazoa</taxon>
        <taxon>Chordata</taxon>
        <taxon>Craniata</taxon>
        <taxon>Vertebrata</taxon>
        <taxon>Euteleostomi</taxon>
        <taxon>Mammalia</taxon>
        <taxon>Eutheria</taxon>
        <taxon>Laurasiatheria</taxon>
        <taxon>Chiroptera</taxon>
        <taxon>Yangochiroptera</taxon>
        <taxon>Vespertilionidae</taxon>
        <taxon>Myotis</taxon>
    </lineage>
</organism>
<keyword evidence="2" id="KW-1185">Reference proteome</keyword>